<dbReference type="Gramene" id="ERN04568">
    <property type="protein sequence ID" value="ERN04568"/>
    <property type="gene ID" value="AMTR_s00075p00053230"/>
</dbReference>
<dbReference type="InterPro" id="IPR045890">
    <property type="entry name" value="POB1-like"/>
</dbReference>
<sequence length="105" mass="11666">MKKETGVDLFEPPRGVMDSEYSGGGSGAGGSTANFAFAFNDSNFSDRILRIEIISGLMESKSEGEGCNSIADWARNRKRRREEIKRENNNAILESLMGIRFRRGT</sequence>
<dbReference type="HOGENOM" id="CLU_2504531_0_0_1"/>
<evidence type="ECO:0000313" key="2">
    <source>
        <dbReference type="EMBL" id="ERN04568.1"/>
    </source>
</evidence>
<dbReference type="AlphaFoldDB" id="W1P9G3"/>
<dbReference type="EMBL" id="KI394195">
    <property type="protein sequence ID" value="ERN04568.1"/>
    <property type="molecule type" value="Genomic_DNA"/>
</dbReference>
<feature type="region of interest" description="Disordered" evidence="1">
    <location>
        <begin position="1"/>
        <end position="27"/>
    </location>
</feature>
<evidence type="ECO:0000256" key="1">
    <source>
        <dbReference type="SAM" id="MobiDB-lite"/>
    </source>
</evidence>
<organism evidence="2 3">
    <name type="scientific">Amborella trichopoda</name>
    <dbReference type="NCBI Taxonomy" id="13333"/>
    <lineage>
        <taxon>Eukaryota</taxon>
        <taxon>Viridiplantae</taxon>
        <taxon>Streptophyta</taxon>
        <taxon>Embryophyta</taxon>
        <taxon>Tracheophyta</taxon>
        <taxon>Spermatophyta</taxon>
        <taxon>Magnoliopsida</taxon>
        <taxon>Amborellales</taxon>
        <taxon>Amborellaceae</taxon>
        <taxon>Amborella</taxon>
    </lineage>
</organism>
<dbReference type="STRING" id="13333.W1P9G3"/>
<protein>
    <submittedName>
        <fullName evidence="2">Uncharacterized protein</fullName>
    </submittedName>
</protein>
<proteinExistence type="predicted"/>
<gene>
    <name evidence="2" type="ORF">AMTR_s00075p00053230</name>
</gene>
<evidence type="ECO:0000313" key="3">
    <source>
        <dbReference type="Proteomes" id="UP000017836"/>
    </source>
</evidence>
<reference evidence="3" key="1">
    <citation type="journal article" date="2013" name="Science">
        <title>The Amborella genome and the evolution of flowering plants.</title>
        <authorList>
            <consortium name="Amborella Genome Project"/>
        </authorList>
    </citation>
    <scope>NUCLEOTIDE SEQUENCE [LARGE SCALE GENOMIC DNA]</scope>
</reference>
<name>W1P9G3_AMBTC</name>
<dbReference type="PANTHER" id="PTHR46336:SF3">
    <property type="entry name" value="BTB_POZ DOMAIN-CONTAINING PROTEIN POB1"/>
    <property type="match status" value="1"/>
</dbReference>
<dbReference type="Proteomes" id="UP000017836">
    <property type="component" value="Unassembled WGS sequence"/>
</dbReference>
<dbReference type="eggNOG" id="ENOG502QT6M">
    <property type="taxonomic scope" value="Eukaryota"/>
</dbReference>
<dbReference type="PANTHER" id="PTHR46336">
    <property type="entry name" value="OS02G0260700 PROTEIN"/>
    <property type="match status" value="1"/>
</dbReference>
<accession>W1P9G3</accession>
<keyword evidence="3" id="KW-1185">Reference proteome</keyword>